<keyword evidence="3 7" id="KW-0812">Transmembrane</keyword>
<evidence type="ECO:0000256" key="4">
    <source>
        <dbReference type="ARBA" id="ARBA00022847"/>
    </source>
</evidence>
<gene>
    <name evidence="8" type="ORF">Pmani_004272</name>
</gene>
<keyword evidence="9" id="KW-1185">Reference proteome</keyword>
<dbReference type="GO" id="GO:0006820">
    <property type="term" value="P:monoatomic anion transport"/>
    <property type="evidence" value="ECO:0007669"/>
    <property type="project" value="TreeGrafter"/>
</dbReference>
<protein>
    <recommendedName>
        <fullName evidence="10">Sialin</fullName>
    </recommendedName>
</protein>
<dbReference type="SUPFAM" id="SSF103473">
    <property type="entry name" value="MFS general substrate transporter"/>
    <property type="match status" value="1"/>
</dbReference>
<dbReference type="PANTHER" id="PTHR11662">
    <property type="entry name" value="SOLUTE CARRIER FAMILY 17"/>
    <property type="match status" value="1"/>
</dbReference>
<dbReference type="GO" id="GO:0015293">
    <property type="term" value="F:symporter activity"/>
    <property type="evidence" value="ECO:0007669"/>
    <property type="project" value="UniProtKB-KW"/>
</dbReference>
<comment type="caution">
    <text evidence="8">The sequence shown here is derived from an EMBL/GenBank/DDBJ whole genome shotgun (WGS) entry which is preliminary data.</text>
</comment>
<evidence type="ECO:0000256" key="7">
    <source>
        <dbReference type="SAM" id="Phobius"/>
    </source>
</evidence>
<sequence>MHVLVTRWIPPLERPRFFSYVFFASTFSVSITLPLCGVFIERYGWEATFYLTSLPSLVWCLAWFTLVCDFPDQHPRISEWESSYIVSKVKERGTYMAQRKGRDQKSVPWRSLITSVPLWASIIHSLGNNGLLSALPFVSRYVGSITWSTLVDFSTSRNYISLLASRKLACIVSSFIPAAMLLWLAYSGCNSVLALSLMCVALFCNGAVTISTLTNHTDIAPNFAGTTFGIDQTLTSFLSFFVPVVVGVLTDGQQTLGNWRNAFWTCVTMYTLTTIVYLLFASVSVQPWNSLRGTWDVTTTHEDDVVVDKFDDKKEEETNSLQTSVG</sequence>
<evidence type="ECO:0000313" key="8">
    <source>
        <dbReference type="EMBL" id="KAK4325117.1"/>
    </source>
</evidence>
<dbReference type="Pfam" id="PF07690">
    <property type="entry name" value="MFS_1"/>
    <property type="match status" value="1"/>
</dbReference>
<name>A0AAE1QGY2_9EUCA</name>
<dbReference type="EMBL" id="JAWZYT010000298">
    <property type="protein sequence ID" value="KAK4325117.1"/>
    <property type="molecule type" value="Genomic_DNA"/>
</dbReference>
<keyword evidence="5 7" id="KW-1133">Transmembrane helix</keyword>
<dbReference type="Gene3D" id="1.20.1250.20">
    <property type="entry name" value="MFS general substrate transporter like domains"/>
    <property type="match status" value="1"/>
</dbReference>
<dbReference type="InterPro" id="IPR011701">
    <property type="entry name" value="MFS"/>
</dbReference>
<evidence type="ECO:0000313" key="9">
    <source>
        <dbReference type="Proteomes" id="UP001292094"/>
    </source>
</evidence>
<keyword evidence="2" id="KW-0813">Transport</keyword>
<organism evidence="8 9">
    <name type="scientific">Petrolisthes manimaculis</name>
    <dbReference type="NCBI Taxonomy" id="1843537"/>
    <lineage>
        <taxon>Eukaryota</taxon>
        <taxon>Metazoa</taxon>
        <taxon>Ecdysozoa</taxon>
        <taxon>Arthropoda</taxon>
        <taxon>Crustacea</taxon>
        <taxon>Multicrustacea</taxon>
        <taxon>Malacostraca</taxon>
        <taxon>Eumalacostraca</taxon>
        <taxon>Eucarida</taxon>
        <taxon>Decapoda</taxon>
        <taxon>Pleocyemata</taxon>
        <taxon>Anomura</taxon>
        <taxon>Galatheoidea</taxon>
        <taxon>Porcellanidae</taxon>
        <taxon>Petrolisthes</taxon>
    </lineage>
</organism>
<dbReference type="InterPro" id="IPR050382">
    <property type="entry name" value="MFS_Na/Anion_cotransporter"/>
</dbReference>
<proteinExistence type="predicted"/>
<feature type="transmembrane region" description="Helical" evidence="7">
    <location>
        <begin position="262"/>
        <end position="283"/>
    </location>
</feature>
<dbReference type="GO" id="GO:0016020">
    <property type="term" value="C:membrane"/>
    <property type="evidence" value="ECO:0007669"/>
    <property type="project" value="UniProtKB-SubCell"/>
</dbReference>
<dbReference type="AlphaFoldDB" id="A0AAE1QGY2"/>
<feature type="transmembrane region" description="Helical" evidence="7">
    <location>
        <begin position="47"/>
        <end position="68"/>
    </location>
</feature>
<keyword evidence="4" id="KW-0769">Symport</keyword>
<dbReference type="Proteomes" id="UP001292094">
    <property type="component" value="Unassembled WGS sequence"/>
</dbReference>
<evidence type="ECO:0000256" key="6">
    <source>
        <dbReference type="ARBA" id="ARBA00023136"/>
    </source>
</evidence>
<accession>A0AAE1QGY2</accession>
<feature type="transmembrane region" description="Helical" evidence="7">
    <location>
        <begin position="168"/>
        <end position="186"/>
    </location>
</feature>
<feature type="transmembrane region" description="Helical" evidence="7">
    <location>
        <begin position="234"/>
        <end position="250"/>
    </location>
</feature>
<dbReference type="InterPro" id="IPR036259">
    <property type="entry name" value="MFS_trans_sf"/>
</dbReference>
<evidence type="ECO:0000256" key="1">
    <source>
        <dbReference type="ARBA" id="ARBA00004141"/>
    </source>
</evidence>
<dbReference type="PANTHER" id="PTHR11662:SF399">
    <property type="entry name" value="FI19708P1-RELATED"/>
    <property type="match status" value="1"/>
</dbReference>
<keyword evidence="6 7" id="KW-0472">Membrane</keyword>
<feature type="transmembrane region" description="Helical" evidence="7">
    <location>
        <begin position="192"/>
        <end position="213"/>
    </location>
</feature>
<comment type="subcellular location">
    <subcellularLocation>
        <location evidence="1">Membrane</location>
        <topology evidence="1">Multi-pass membrane protein</topology>
    </subcellularLocation>
</comment>
<evidence type="ECO:0000256" key="2">
    <source>
        <dbReference type="ARBA" id="ARBA00022448"/>
    </source>
</evidence>
<evidence type="ECO:0008006" key="10">
    <source>
        <dbReference type="Google" id="ProtNLM"/>
    </source>
</evidence>
<feature type="transmembrane region" description="Helical" evidence="7">
    <location>
        <begin position="17"/>
        <end position="41"/>
    </location>
</feature>
<evidence type="ECO:0000256" key="3">
    <source>
        <dbReference type="ARBA" id="ARBA00022692"/>
    </source>
</evidence>
<reference evidence="8" key="1">
    <citation type="submission" date="2023-11" db="EMBL/GenBank/DDBJ databases">
        <title>Genome assemblies of two species of porcelain crab, Petrolisthes cinctipes and Petrolisthes manimaculis (Anomura: Porcellanidae).</title>
        <authorList>
            <person name="Angst P."/>
        </authorList>
    </citation>
    <scope>NUCLEOTIDE SEQUENCE</scope>
    <source>
        <strain evidence="8">PB745_02</strain>
        <tissue evidence="8">Gill</tissue>
    </source>
</reference>
<dbReference type="FunFam" id="1.20.1250.20:FF:000003">
    <property type="entry name" value="Solute carrier family 17 member 3"/>
    <property type="match status" value="1"/>
</dbReference>
<evidence type="ECO:0000256" key="5">
    <source>
        <dbReference type="ARBA" id="ARBA00022989"/>
    </source>
</evidence>